<dbReference type="Gene3D" id="3.40.50.10090">
    <property type="match status" value="2"/>
</dbReference>
<dbReference type="InterPro" id="IPR039793">
    <property type="entry name" value="UROS/Hem4"/>
</dbReference>
<dbReference type="PANTHER" id="PTHR40082:SF1">
    <property type="entry name" value="BLR5956 PROTEIN"/>
    <property type="match status" value="1"/>
</dbReference>
<dbReference type="Pfam" id="PF02602">
    <property type="entry name" value="HEM4"/>
    <property type="match status" value="1"/>
</dbReference>
<evidence type="ECO:0000259" key="2">
    <source>
        <dbReference type="Pfam" id="PF02602"/>
    </source>
</evidence>
<feature type="region of interest" description="Disordered" evidence="1">
    <location>
        <begin position="1"/>
        <end position="25"/>
    </location>
</feature>
<dbReference type="PANTHER" id="PTHR40082">
    <property type="entry name" value="BLR5956 PROTEIN"/>
    <property type="match status" value="1"/>
</dbReference>
<dbReference type="GO" id="GO:0006780">
    <property type="term" value="P:uroporphyrinogen III biosynthetic process"/>
    <property type="evidence" value="ECO:0007669"/>
    <property type="project" value="InterPro"/>
</dbReference>
<dbReference type="AlphaFoldDB" id="A0A7C3FAB6"/>
<gene>
    <name evidence="3" type="ORF">ENS19_03710</name>
</gene>
<sequence>MLQVGRADRTGGAAQRSRSRCYRRGRGGDHALTIKRILITSISPFDPSPFRDLGYDPIRVNTIRIVPDPIAVAVLRRRILGGSYDSAAFMSPRTVGLLSPDAPLMKSFSVMRIYAVGPSTERSLQKFGIRVEGVPRKYTSSSLAELIATENSKAPFKNMAVPRSALADSWFTERLSGLGVSAEEHRIYTAVPDEDGILSFLHALEEGVQAAAFTSSSSILMMLNYLRSCSREAAVVKALRKIRVIAIGPETAKGLNSAGLDAEVLGVHSINGLVSYLKGDLT</sequence>
<dbReference type="EMBL" id="DSTX01000005">
    <property type="protein sequence ID" value="HFK20367.1"/>
    <property type="molecule type" value="Genomic_DNA"/>
</dbReference>
<dbReference type="CDD" id="cd06578">
    <property type="entry name" value="HemD"/>
    <property type="match status" value="1"/>
</dbReference>
<dbReference type="GO" id="GO:0004852">
    <property type="term" value="F:uroporphyrinogen-III synthase activity"/>
    <property type="evidence" value="ECO:0007669"/>
    <property type="project" value="InterPro"/>
</dbReference>
<name>A0A7C3FAB6_9CREN</name>
<protein>
    <submittedName>
        <fullName evidence="3">Uroporphyrinogen-III synthase</fullName>
    </submittedName>
</protein>
<dbReference type="InterPro" id="IPR003754">
    <property type="entry name" value="4pyrrol_synth_uPrphyn_synth"/>
</dbReference>
<accession>A0A7C3FAB6</accession>
<reference evidence="3" key="1">
    <citation type="journal article" date="2020" name="mSystems">
        <title>Genome- and Community-Level Interaction Insights into Carbon Utilization and Element Cycling Functions of Hydrothermarchaeota in Hydrothermal Sediment.</title>
        <authorList>
            <person name="Zhou Z."/>
            <person name="Liu Y."/>
            <person name="Xu W."/>
            <person name="Pan J."/>
            <person name="Luo Z.H."/>
            <person name="Li M."/>
        </authorList>
    </citation>
    <scope>NUCLEOTIDE SEQUENCE [LARGE SCALE GENOMIC DNA]</scope>
    <source>
        <strain evidence="3">SpSt-468</strain>
    </source>
</reference>
<feature type="domain" description="Tetrapyrrole biosynthesis uroporphyrinogen III synthase" evidence="2">
    <location>
        <begin position="50"/>
        <end position="264"/>
    </location>
</feature>
<organism evidence="3">
    <name type="scientific">Candidatus Methanomethylicus mesodigestus</name>
    <dbReference type="NCBI Taxonomy" id="1867258"/>
    <lineage>
        <taxon>Archaea</taxon>
        <taxon>Thermoproteota</taxon>
        <taxon>Methanosuratincolia</taxon>
        <taxon>Candidatus Methanomethylicales</taxon>
        <taxon>Candidatus Methanomethylicaceae</taxon>
        <taxon>Candidatus Methanomethylicus</taxon>
    </lineage>
</organism>
<dbReference type="SUPFAM" id="SSF69618">
    <property type="entry name" value="HemD-like"/>
    <property type="match status" value="1"/>
</dbReference>
<evidence type="ECO:0000256" key="1">
    <source>
        <dbReference type="SAM" id="MobiDB-lite"/>
    </source>
</evidence>
<evidence type="ECO:0000313" key="3">
    <source>
        <dbReference type="EMBL" id="HFK20367.1"/>
    </source>
</evidence>
<dbReference type="InterPro" id="IPR036108">
    <property type="entry name" value="4pyrrol_syn_uPrphyn_synt_sf"/>
</dbReference>
<comment type="caution">
    <text evidence="3">The sequence shown here is derived from an EMBL/GenBank/DDBJ whole genome shotgun (WGS) entry which is preliminary data.</text>
</comment>
<proteinExistence type="predicted"/>